<evidence type="ECO:0000259" key="6">
    <source>
        <dbReference type="Pfam" id="PF00294"/>
    </source>
</evidence>
<evidence type="ECO:0000256" key="5">
    <source>
        <dbReference type="ARBA" id="ARBA00022840"/>
    </source>
</evidence>
<evidence type="ECO:0000313" key="7">
    <source>
        <dbReference type="EMBL" id="RIH89026.1"/>
    </source>
</evidence>
<evidence type="ECO:0000313" key="8">
    <source>
        <dbReference type="Proteomes" id="UP000265800"/>
    </source>
</evidence>
<accession>A0A399F045</accession>
<dbReference type="Proteomes" id="UP000265800">
    <property type="component" value="Unassembled WGS sequence"/>
</dbReference>
<dbReference type="InterPro" id="IPR002173">
    <property type="entry name" value="Carboh/pur_kinase_PfkB_CS"/>
</dbReference>
<keyword evidence="3" id="KW-0547">Nucleotide-binding</keyword>
<dbReference type="InterPro" id="IPR050306">
    <property type="entry name" value="PfkB_Carbo_kinase"/>
</dbReference>
<dbReference type="Pfam" id="PF00294">
    <property type="entry name" value="PfkB"/>
    <property type="match status" value="1"/>
</dbReference>
<dbReference type="PROSITE" id="PS00584">
    <property type="entry name" value="PFKB_KINASES_2"/>
    <property type="match status" value="1"/>
</dbReference>
<sequence length="313" mass="34184">MVVLTGEIFVDLLGRNPMGHTTLTYAGVLGGAALNAASTLARVGVPTRFVGEVGQDFLGRWALARIAERRIETRFIQEVPGIATPLCLAELDPQGEAHHSFYRSYGASSFEPDSAAMARAKWFHFGSLSSFQPRNVPGIQKLLEIALEHDVPVSFDPNLHAPPDEGYWEQLRRYMPYVSVLKASLGDARRLFPLVPAEPQALLECLVELGAPVTVLTLGERGAWAAFRTRVYRVPGVRVRVVDTVGAGDAFTAGLIYGFLKQELTSRLELLAWDGAQLPVILAASCHLAAITCTVEGAHPPEEPLNAWWERFG</sequence>
<dbReference type="EC" id="2.7.1.45" evidence="7"/>
<evidence type="ECO:0000256" key="2">
    <source>
        <dbReference type="ARBA" id="ARBA00022679"/>
    </source>
</evidence>
<dbReference type="GO" id="GO:0008673">
    <property type="term" value="F:2-dehydro-3-deoxygluconokinase activity"/>
    <property type="evidence" value="ECO:0007669"/>
    <property type="project" value="UniProtKB-EC"/>
</dbReference>
<protein>
    <submittedName>
        <fullName evidence="7">2-dehydro-3-deoxygluconokinase</fullName>
        <ecNumber evidence="7">2.7.1.45</ecNumber>
    </submittedName>
</protein>
<comment type="similarity">
    <text evidence="1">Belongs to the carbohydrate kinase PfkB family.</text>
</comment>
<dbReference type="Gene3D" id="3.40.1190.20">
    <property type="match status" value="1"/>
</dbReference>
<dbReference type="GO" id="GO:0005524">
    <property type="term" value="F:ATP binding"/>
    <property type="evidence" value="ECO:0007669"/>
    <property type="project" value="UniProtKB-KW"/>
</dbReference>
<organism evidence="7 8">
    <name type="scientific">Meiothermus luteus</name>
    <dbReference type="NCBI Taxonomy" id="2026184"/>
    <lineage>
        <taxon>Bacteria</taxon>
        <taxon>Thermotogati</taxon>
        <taxon>Deinococcota</taxon>
        <taxon>Deinococci</taxon>
        <taxon>Thermales</taxon>
        <taxon>Thermaceae</taxon>
        <taxon>Meiothermus</taxon>
    </lineage>
</organism>
<feature type="domain" description="Carbohydrate kinase PfkB" evidence="6">
    <location>
        <begin position="6"/>
        <end position="301"/>
    </location>
</feature>
<keyword evidence="8" id="KW-1185">Reference proteome</keyword>
<keyword evidence="2 7" id="KW-0808">Transferase</keyword>
<proteinExistence type="inferred from homology"/>
<reference evidence="7 8" key="1">
    <citation type="submission" date="2018-08" db="EMBL/GenBank/DDBJ databases">
        <title>Meiothermus luteus KCTC 52599 genome sequencing project.</title>
        <authorList>
            <person name="Da Costa M.S."/>
            <person name="Albuquerque L."/>
            <person name="Raposo P."/>
            <person name="Froufe H.J.C."/>
            <person name="Barroso C.S."/>
            <person name="Egas C."/>
        </authorList>
    </citation>
    <scope>NUCLEOTIDE SEQUENCE [LARGE SCALE GENOMIC DNA]</scope>
    <source>
        <strain evidence="7 8">KCTC 52599</strain>
    </source>
</reference>
<evidence type="ECO:0000256" key="3">
    <source>
        <dbReference type="ARBA" id="ARBA00022741"/>
    </source>
</evidence>
<dbReference type="PANTHER" id="PTHR43085:SF1">
    <property type="entry name" value="PSEUDOURIDINE KINASE-RELATED"/>
    <property type="match status" value="1"/>
</dbReference>
<keyword evidence="4 7" id="KW-0418">Kinase</keyword>
<name>A0A399F045_9DEIN</name>
<comment type="caution">
    <text evidence="7">The sequence shown here is derived from an EMBL/GenBank/DDBJ whole genome shotgun (WGS) entry which is preliminary data.</text>
</comment>
<dbReference type="EMBL" id="QWKZ01000008">
    <property type="protein sequence ID" value="RIH89026.1"/>
    <property type="molecule type" value="Genomic_DNA"/>
</dbReference>
<gene>
    <name evidence="7" type="primary">kdgK_2</name>
    <name evidence="7" type="ORF">Mlute_00435</name>
</gene>
<dbReference type="RefSeq" id="WP_119359125.1">
    <property type="nucleotide sequence ID" value="NZ_QWKZ01000008.1"/>
</dbReference>
<dbReference type="AlphaFoldDB" id="A0A399F045"/>
<dbReference type="SUPFAM" id="SSF53613">
    <property type="entry name" value="Ribokinase-like"/>
    <property type="match status" value="1"/>
</dbReference>
<evidence type="ECO:0000256" key="4">
    <source>
        <dbReference type="ARBA" id="ARBA00022777"/>
    </source>
</evidence>
<dbReference type="OrthoDB" id="9813569at2"/>
<dbReference type="InterPro" id="IPR029056">
    <property type="entry name" value="Ribokinase-like"/>
</dbReference>
<evidence type="ECO:0000256" key="1">
    <source>
        <dbReference type="ARBA" id="ARBA00010688"/>
    </source>
</evidence>
<dbReference type="PANTHER" id="PTHR43085">
    <property type="entry name" value="HEXOKINASE FAMILY MEMBER"/>
    <property type="match status" value="1"/>
</dbReference>
<keyword evidence="5" id="KW-0067">ATP-binding</keyword>
<dbReference type="InterPro" id="IPR011611">
    <property type="entry name" value="PfkB_dom"/>
</dbReference>
<dbReference type="CDD" id="cd01167">
    <property type="entry name" value="bac_FRK"/>
    <property type="match status" value="1"/>
</dbReference>